<dbReference type="SUPFAM" id="SSF55031">
    <property type="entry name" value="Bacterial exopeptidase dimerisation domain"/>
    <property type="match status" value="1"/>
</dbReference>
<dbReference type="Pfam" id="PF07687">
    <property type="entry name" value="M20_dimer"/>
    <property type="match status" value="1"/>
</dbReference>
<organism evidence="4 5">
    <name type="scientific">Dethiosulfatibacter aminovorans DSM 17477</name>
    <dbReference type="NCBI Taxonomy" id="1121476"/>
    <lineage>
        <taxon>Bacteria</taxon>
        <taxon>Bacillati</taxon>
        <taxon>Bacillota</taxon>
        <taxon>Tissierellia</taxon>
        <taxon>Dethiosulfatibacter</taxon>
    </lineage>
</organism>
<dbReference type="FunFam" id="3.30.70.360:FF:000001">
    <property type="entry name" value="N-acetyldiaminopimelate deacetylase"/>
    <property type="match status" value="1"/>
</dbReference>
<keyword evidence="2" id="KW-0479">Metal-binding</keyword>
<accession>A0A1M6BRV1</accession>
<evidence type="ECO:0000313" key="5">
    <source>
        <dbReference type="Proteomes" id="UP000184052"/>
    </source>
</evidence>
<dbReference type="EMBL" id="FQZL01000005">
    <property type="protein sequence ID" value="SHI51469.1"/>
    <property type="molecule type" value="Genomic_DNA"/>
</dbReference>
<dbReference type="InterPro" id="IPR017439">
    <property type="entry name" value="Amidohydrolase"/>
</dbReference>
<dbReference type="NCBIfam" id="TIGR01891">
    <property type="entry name" value="amidohydrolases"/>
    <property type="match status" value="1"/>
</dbReference>
<feature type="binding site" evidence="2">
    <location>
        <position position="160"/>
    </location>
    <ligand>
        <name>Mn(2+)</name>
        <dbReference type="ChEBI" id="CHEBI:29035"/>
        <label>2</label>
    </ligand>
</feature>
<evidence type="ECO:0000256" key="2">
    <source>
        <dbReference type="PIRSR" id="PIRSR005962-1"/>
    </source>
</evidence>
<dbReference type="GO" id="GO:0019877">
    <property type="term" value="P:diaminopimelate biosynthetic process"/>
    <property type="evidence" value="ECO:0007669"/>
    <property type="project" value="UniProtKB-ARBA"/>
</dbReference>
<dbReference type="PANTHER" id="PTHR11014">
    <property type="entry name" value="PEPTIDASE M20 FAMILY MEMBER"/>
    <property type="match status" value="1"/>
</dbReference>
<name>A0A1M6BRV1_9FIRM</name>
<protein>
    <submittedName>
        <fullName evidence="4">Amidohydrolase</fullName>
    </submittedName>
</protein>
<keyword evidence="5" id="KW-1185">Reference proteome</keyword>
<dbReference type="PANTHER" id="PTHR11014:SF63">
    <property type="entry name" value="METALLOPEPTIDASE, PUTATIVE (AFU_ORTHOLOGUE AFUA_6G09600)-RELATED"/>
    <property type="match status" value="1"/>
</dbReference>
<dbReference type="STRING" id="1121476.SAMN02745751_00450"/>
<keyword evidence="2" id="KW-0464">Manganese</keyword>
<dbReference type="Proteomes" id="UP000184052">
    <property type="component" value="Unassembled WGS sequence"/>
</dbReference>
<comment type="cofactor">
    <cofactor evidence="2">
        <name>Mn(2+)</name>
        <dbReference type="ChEBI" id="CHEBI:29035"/>
    </cofactor>
    <text evidence="2">The Mn(2+) ion enhances activity.</text>
</comment>
<dbReference type="OrthoDB" id="9776731at2"/>
<keyword evidence="1 4" id="KW-0378">Hydrolase</keyword>
<proteinExistence type="predicted"/>
<dbReference type="AlphaFoldDB" id="A0A1M6BRV1"/>
<dbReference type="InterPro" id="IPR036264">
    <property type="entry name" value="Bact_exopeptidase_dim_dom"/>
</dbReference>
<feature type="binding site" evidence="2">
    <location>
        <position position="359"/>
    </location>
    <ligand>
        <name>Mn(2+)</name>
        <dbReference type="ChEBI" id="CHEBI:29035"/>
        <label>2</label>
    </ligand>
</feature>
<dbReference type="Gene3D" id="3.40.630.10">
    <property type="entry name" value="Zn peptidases"/>
    <property type="match status" value="1"/>
</dbReference>
<dbReference type="SUPFAM" id="SSF53187">
    <property type="entry name" value="Zn-dependent exopeptidases"/>
    <property type="match status" value="1"/>
</dbReference>
<feature type="binding site" evidence="2">
    <location>
        <position position="102"/>
    </location>
    <ligand>
        <name>Mn(2+)</name>
        <dbReference type="ChEBI" id="CHEBI:29035"/>
        <label>2</label>
    </ligand>
</feature>
<feature type="domain" description="Peptidase M20 dimerisation" evidence="3">
    <location>
        <begin position="184"/>
        <end position="277"/>
    </location>
</feature>
<evidence type="ECO:0000313" key="4">
    <source>
        <dbReference type="EMBL" id="SHI51469.1"/>
    </source>
</evidence>
<sequence>MNIKELAKEYKDYAVSIRREFHMNPEPAMKEERTSDRIVEELEMLGIPCRKAAGTGVVGIIKGKTEGRTIALRADIDALELQEKNEIVYRSKVEGMMHGCGHDGHAASLLTAARILNEIKDEFSGTVKLLFQPGEEVAKGAKKLISEGELEGVDGIFGIHVWNGIDVGKVSVEEGPRMASAGIFNINITGKGGHGSMPNQGIDSVVVGAATVMNMQALVAREINPLDPAVVTLGIFNAGTRQNILAGEAYLEGTTRCFSMDVNNIFEEQIRRVAERTAESYRARAVLEYEQLVLPTINDPEMASIGEDAVRSLLGSEGLVKYEKTTGGEDFSFYTVEVPGAFAFVGSKNEEKVELFPHHHPCFDIDEDALEVASGLYAQYAVEFLGR</sequence>
<dbReference type="PIRSF" id="PIRSF005962">
    <property type="entry name" value="Pept_M20D_amidohydro"/>
    <property type="match status" value="1"/>
</dbReference>
<feature type="binding site" evidence="2">
    <location>
        <position position="100"/>
    </location>
    <ligand>
        <name>Mn(2+)</name>
        <dbReference type="ChEBI" id="CHEBI:29035"/>
        <label>2</label>
    </ligand>
</feature>
<evidence type="ECO:0000256" key="1">
    <source>
        <dbReference type="ARBA" id="ARBA00022801"/>
    </source>
</evidence>
<dbReference type="RefSeq" id="WP_073046480.1">
    <property type="nucleotide sequence ID" value="NZ_FQZL01000005.1"/>
</dbReference>
<evidence type="ECO:0000259" key="3">
    <source>
        <dbReference type="Pfam" id="PF07687"/>
    </source>
</evidence>
<dbReference type="InterPro" id="IPR002933">
    <property type="entry name" value="Peptidase_M20"/>
</dbReference>
<dbReference type="Pfam" id="PF01546">
    <property type="entry name" value="Peptidase_M20"/>
    <property type="match status" value="1"/>
</dbReference>
<dbReference type="Gene3D" id="3.30.70.360">
    <property type="match status" value="1"/>
</dbReference>
<gene>
    <name evidence="4" type="ORF">SAMN02745751_00450</name>
</gene>
<dbReference type="GO" id="GO:0050118">
    <property type="term" value="F:N-acetyldiaminopimelate deacetylase activity"/>
    <property type="evidence" value="ECO:0007669"/>
    <property type="project" value="UniProtKB-ARBA"/>
</dbReference>
<dbReference type="InterPro" id="IPR011650">
    <property type="entry name" value="Peptidase_M20_dimer"/>
</dbReference>
<reference evidence="4 5" key="1">
    <citation type="submission" date="2016-11" db="EMBL/GenBank/DDBJ databases">
        <authorList>
            <person name="Jaros S."/>
            <person name="Januszkiewicz K."/>
            <person name="Wedrychowicz H."/>
        </authorList>
    </citation>
    <scope>NUCLEOTIDE SEQUENCE [LARGE SCALE GENOMIC DNA]</scope>
    <source>
        <strain evidence="4 5">DSM 17477</strain>
    </source>
</reference>
<dbReference type="GO" id="GO:0046872">
    <property type="term" value="F:metal ion binding"/>
    <property type="evidence" value="ECO:0007669"/>
    <property type="project" value="UniProtKB-KW"/>
</dbReference>
<feature type="binding site" evidence="2">
    <location>
        <position position="136"/>
    </location>
    <ligand>
        <name>Mn(2+)</name>
        <dbReference type="ChEBI" id="CHEBI:29035"/>
        <label>2</label>
    </ligand>
</feature>